<gene>
    <name evidence="2" type="ORF">RIMI_LOCUS2918799</name>
</gene>
<dbReference type="Gene3D" id="3.40.1440.10">
    <property type="entry name" value="GIY-YIG endonuclease"/>
    <property type="match status" value="1"/>
</dbReference>
<comment type="caution">
    <text evidence="2">The sequence shown here is derived from an EMBL/GenBank/DDBJ whole genome shotgun (WGS) entry which is preliminary data.</text>
</comment>
<protein>
    <recommendedName>
        <fullName evidence="1">GIY-YIG domain-containing protein</fullName>
    </recommendedName>
</protein>
<dbReference type="InterPro" id="IPR035901">
    <property type="entry name" value="GIY-YIG_endonuc_sf"/>
</dbReference>
<keyword evidence="3" id="KW-1185">Reference proteome</keyword>
<dbReference type="PANTHER" id="PTHR47331:SF7">
    <property type="match status" value="1"/>
</dbReference>
<proteinExistence type="predicted"/>
<dbReference type="EMBL" id="CAUEEQ010004237">
    <property type="protein sequence ID" value="CAJ0926946.1"/>
    <property type="molecule type" value="Genomic_DNA"/>
</dbReference>
<evidence type="ECO:0000259" key="1">
    <source>
        <dbReference type="Pfam" id="PF01541"/>
    </source>
</evidence>
<organism evidence="2 3">
    <name type="scientific">Ranitomeya imitator</name>
    <name type="common">mimic poison frog</name>
    <dbReference type="NCBI Taxonomy" id="111125"/>
    <lineage>
        <taxon>Eukaryota</taxon>
        <taxon>Metazoa</taxon>
        <taxon>Chordata</taxon>
        <taxon>Craniata</taxon>
        <taxon>Vertebrata</taxon>
        <taxon>Euteleostomi</taxon>
        <taxon>Amphibia</taxon>
        <taxon>Batrachia</taxon>
        <taxon>Anura</taxon>
        <taxon>Neobatrachia</taxon>
        <taxon>Hyloidea</taxon>
        <taxon>Dendrobatidae</taxon>
        <taxon>Dendrobatinae</taxon>
        <taxon>Ranitomeya</taxon>
    </lineage>
</organism>
<name>A0ABN9KWH9_9NEOB</name>
<sequence>MKWKRNSYGGAIPFVYYDNVGIRWVQVEIQGLLQGSLLCIPFIRTCTSSIIRFVNTGTYYRSFPEIPEFQTPFLPCFRRPCNLKNKIVRADIGSLSSVPRQHGRQTQRKGTFPCFQCAQCANVLKGPKISHPLTGTDIPIQGFYTCDSKQVVYAIKCPCGKIYVGETTQAIKDRISHHKSDIRCGKDHLPIPHHFREAGHGVTQLRFLVLEQISQNRSGERIKRLKSVYISDPAAGLTTAWDRLEKGVCSPEAIEDALLKQLQDFPKISGKDASKFQELSDLPFELQLAKTDTHSPGLSYLDTTRGVKPIVVKLPYNVQKR</sequence>
<dbReference type="InterPro" id="IPR000305">
    <property type="entry name" value="GIY-YIG_endonuc"/>
</dbReference>
<dbReference type="PANTHER" id="PTHR47331">
    <property type="entry name" value="PHD-TYPE DOMAIN-CONTAINING PROTEIN"/>
    <property type="match status" value="1"/>
</dbReference>
<evidence type="ECO:0000313" key="2">
    <source>
        <dbReference type="EMBL" id="CAJ0926946.1"/>
    </source>
</evidence>
<accession>A0ABN9KWH9</accession>
<dbReference type="Pfam" id="PF01541">
    <property type="entry name" value="GIY-YIG"/>
    <property type="match status" value="1"/>
</dbReference>
<evidence type="ECO:0000313" key="3">
    <source>
        <dbReference type="Proteomes" id="UP001176940"/>
    </source>
</evidence>
<reference evidence="2" key="1">
    <citation type="submission" date="2023-07" db="EMBL/GenBank/DDBJ databases">
        <authorList>
            <person name="Stuckert A."/>
        </authorList>
    </citation>
    <scope>NUCLEOTIDE SEQUENCE</scope>
</reference>
<feature type="domain" description="GIY-YIG" evidence="1">
    <location>
        <begin position="151"/>
        <end position="218"/>
    </location>
</feature>
<dbReference type="Proteomes" id="UP001176940">
    <property type="component" value="Unassembled WGS sequence"/>
</dbReference>